<dbReference type="AlphaFoldDB" id="A0A9Q1JE40"/>
<dbReference type="EMBL" id="JAINUF010000001">
    <property type="protein sequence ID" value="KAJ8381555.1"/>
    <property type="molecule type" value="Genomic_DNA"/>
</dbReference>
<dbReference type="OrthoDB" id="10608600at2759"/>
<sequence length="79" mass="9147">MDSLPWVFFQLRHSPAAIAVTRRQKQRHPNSHWARECHPLWQDCREELRASLDDGNRKRRGQTGKLGSSVNTDLGARGR</sequence>
<gene>
    <name evidence="2" type="ORF">SKAU_G00023330</name>
</gene>
<comment type="caution">
    <text evidence="2">The sequence shown here is derived from an EMBL/GenBank/DDBJ whole genome shotgun (WGS) entry which is preliminary data.</text>
</comment>
<name>A0A9Q1JE40_SYNKA</name>
<accession>A0A9Q1JE40</accession>
<reference evidence="2" key="1">
    <citation type="journal article" date="2023" name="Science">
        <title>Genome structures resolve the early diversification of teleost fishes.</title>
        <authorList>
            <person name="Parey E."/>
            <person name="Louis A."/>
            <person name="Montfort J."/>
            <person name="Bouchez O."/>
            <person name="Roques C."/>
            <person name="Iampietro C."/>
            <person name="Lluch J."/>
            <person name="Castinel A."/>
            <person name="Donnadieu C."/>
            <person name="Desvignes T."/>
            <person name="Floi Bucao C."/>
            <person name="Jouanno E."/>
            <person name="Wen M."/>
            <person name="Mejri S."/>
            <person name="Dirks R."/>
            <person name="Jansen H."/>
            <person name="Henkel C."/>
            <person name="Chen W.J."/>
            <person name="Zahm M."/>
            <person name="Cabau C."/>
            <person name="Klopp C."/>
            <person name="Thompson A.W."/>
            <person name="Robinson-Rechavi M."/>
            <person name="Braasch I."/>
            <person name="Lecointre G."/>
            <person name="Bobe J."/>
            <person name="Postlethwait J.H."/>
            <person name="Berthelot C."/>
            <person name="Roest Crollius H."/>
            <person name="Guiguen Y."/>
        </authorList>
    </citation>
    <scope>NUCLEOTIDE SEQUENCE</scope>
    <source>
        <tissue evidence="2">Blood</tissue>
    </source>
</reference>
<evidence type="ECO:0000313" key="2">
    <source>
        <dbReference type="EMBL" id="KAJ8381555.1"/>
    </source>
</evidence>
<feature type="region of interest" description="Disordered" evidence="1">
    <location>
        <begin position="53"/>
        <end position="79"/>
    </location>
</feature>
<keyword evidence="3" id="KW-1185">Reference proteome</keyword>
<dbReference type="Proteomes" id="UP001152622">
    <property type="component" value="Chromosome 1"/>
</dbReference>
<evidence type="ECO:0000256" key="1">
    <source>
        <dbReference type="SAM" id="MobiDB-lite"/>
    </source>
</evidence>
<organism evidence="2 3">
    <name type="scientific">Synaphobranchus kaupii</name>
    <name type="common">Kaup's arrowtooth eel</name>
    <dbReference type="NCBI Taxonomy" id="118154"/>
    <lineage>
        <taxon>Eukaryota</taxon>
        <taxon>Metazoa</taxon>
        <taxon>Chordata</taxon>
        <taxon>Craniata</taxon>
        <taxon>Vertebrata</taxon>
        <taxon>Euteleostomi</taxon>
        <taxon>Actinopterygii</taxon>
        <taxon>Neopterygii</taxon>
        <taxon>Teleostei</taxon>
        <taxon>Anguilliformes</taxon>
        <taxon>Synaphobranchidae</taxon>
        <taxon>Synaphobranchus</taxon>
    </lineage>
</organism>
<evidence type="ECO:0000313" key="3">
    <source>
        <dbReference type="Proteomes" id="UP001152622"/>
    </source>
</evidence>
<protein>
    <submittedName>
        <fullName evidence="2">Uncharacterized protein</fullName>
    </submittedName>
</protein>
<proteinExistence type="predicted"/>